<name>A0ABQ4Z582_9ASTR</name>
<sequence>MPFSVWKKLSLPELTPTRMTLELANRSFAYPIGVAEDVFVKVEKFQFPADFVVVDYDVDPQNNFEEVLKIKKITYHLSGTTTSTPDSSPSLTPGKTSDSILEEFADELALLDPFPPGISDADFDPEGEILLLENDDESPPKADVPEENFKIYSNPLFEFDEEYISSNDECFDLGGDIDEIDAFLVIDVSTDIEDGYHNSKGDIICLENLLNNDTIPYLPPEVFLDHDPRSLKDELDNNDLKIRSRFLPVISTCSFNSLEPVGNESPMEVSSPHVSSLISDDKGRVNQMRLAQKQALRGANPCLSNR</sequence>
<organism evidence="2 3">
    <name type="scientific">Tanacetum coccineum</name>
    <dbReference type="NCBI Taxonomy" id="301880"/>
    <lineage>
        <taxon>Eukaryota</taxon>
        <taxon>Viridiplantae</taxon>
        <taxon>Streptophyta</taxon>
        <taxon>Embryophyta</taxon>
        <taxon>Tracheophyta</taxon>
        <taxon>Spermatophyta</taxon>
        <taxon>Magnoliopsida</taxon>
        <taxon>eudicotyledons</taxon>
        <taxon>Gunneridae</taxon>
        <taxon>Pentapetalae</taxon>
        <taxon>asterids</taxon>
        <taxon>campanulids</taxon>
        <taxon>Asterales</taxon>
        <taxon>Asteraceae</taxon>
        <taxon>Asteroideae</taxon>
        <taxon>Anthemideae</taxon>
        <taxon>Anthemidinae</taxon>
        <taxon>Tanacetum</taxon>
    </lineage>
</organism>
<comment type="caution">
    <text evidence="2">The sequence shown here is derived from an EMBL/GenBank/DDBJ whole genome shotgun (WGS) entry which is preliminary data.</text>
</comment>
<protein>
    <recommendedName>
        <fullName evidence="4">Reverse transcriptase domain-containing protein</fullName>
    </recommendedName>
</protein>
<evidence type="ECO:0000313" key="3">
    <source>
        <dbReference type="Proteomes" id="UP001151760"/>
    </source>
</evidence>
<dbReference type="PANTHER" id="PTHR33067">
    <property type="entry name" value="RNA-DIRECTED DNA POLYMERASE-RELATED"/>
    <property type="match status" value="1"/>
</dbReference>
<evidence type="ECO:0000256" key="1">
    <source>
        <dbReference type="SAM" id="MobiDB-lite"/>
    </source>
</evidence>
<gene>
    <name evidence="2" type="ORF">Tco_0751805</name>
</gene>
<accession>A0ABQ4Z582</accession>
<proteinExistence type="predicted"/>
<reference evidence="2" key="2">
    <citation type="submission" date="2022-01" db="EMBL/GenBank/DDBJ databases">
        <authorList>
            <person name="Yamashiro T."/>
            <person name="Shiraishi A."/>
            <person name="Satake H."/>
            <person name="Nakayama K."/>
        </authorList>
    </citation>
    <scope>NUCLEOTIDE SEQUENCE</scope>
</reference>
<feature type="region of interest" description="Disordered" evidence="1">
    <location>
        <begin position="261"/>
        <end position="282"/>
    </location>
</feature>
<dbReference type="Proteomes" id="UP001151760">
    <property type="component" value="Unassembled WGS sequence"/>
</dbReference>
<dbReference type="InterPro" id="IPR021109">
    <property type="entry name" value="Peptidase_aspartic_dom_sf"/>
</dbReference>
<dbReference type="EMBL" id="BQNB010011037">
    <property type="protein sequence ID" value="GJS85264.1"/>
    <property type="molecule type" value="Genomic_DNA"/>
</dbReference>
<evidence type="ECO:0000313" key="2">
    <source>
        <dbReference type="EMBL" id="GJS85264.1"/>
    </source>
</evidence>
<reference evidence="2" key="1">
    <citation type="journal article" date="2022" name="Int. J. Mol. Sci.">
        <title>Draft Genome of Tanacetum Coccineum: Genomic Comparison of Closely Related Tanacetum-Family Plants.</title>
        <authorList>
            <person name="Yamashiro T."/>
            <person name="Shiraishi A."/>
            <person name="Nakayama K."/>
            <person name="Satake H."/>
        </authorList>
    </citation>
    <scope>NUCLEOTIDE SEQUENCE</scope>
</reference>
<dbReference type="Gene3D" id="2.40.70.10">
    <property type="entry name" value="Acid Proteases"/>
    <property type="match status" value="1"/>
</dbReference>
<dbReference type="PANTHER" id="PTHR33067:SF9">
    <property type="entry name" value="RNA-DIRECTED DNA POLYMERASE"/>
    <property type="match status" value="1"/>
</dbReference>
<evidence type="ECO:0008006" key="4">
    <source>
        <dbReference type="Google" id="ProtNLM"/>
    </source>
</evidence>
<keyword evidence="3" id="KW-1185">Reference proteome</keyword>